<accession>A0A7W6F0T2</accession>
<organism evidence="3 4">
    <name type="scientific">Brevundimonas mediterranea</name>
    <dbReference type="NCBI Taxonomy" id="74329"/>
    <lineage>
        <taxon>Bacteria</taxon>
        <taxon>Pseudomonadati</taxon>
        <taxon>Pseudomonadota</taxon>
        <taxon>Alphaproteobacteria</taxon>
        <taxon>Caulobacterales</taxon>
        <taxon>Caulobacteraceae</taxon>
        <taxon>Brevundimonas</taxon>
    </lineage>
</organism>
<keyword evidence="1" id="KW-0812">Transmembrane</keyword>
<dbReference type="AlphaFoldDB" id="A0A7W6F0T2"/>
<feature type="transmembrane region" description="Helical" evidence="1">
    <location>
        <begin position="66"/>
        <end position="91"/>
    </location>
</feature>
<feature type="domain" description="DUF4328" evidence="2">
    <location>
        <begin position="61"/>
        <end position="210"/>
    </location>
</feature>
<keyword evidence="1" id="KW-1133">Transmembrane helix</keyword>
<dbReference type="RefSeq" id="WP_183197131.1">
    <property type="nucleotide sequence ID" value="NZ_JACIDA010000002.1"/>
</dbReference>
<protein>
    <submittedName>
        <fullName evidence="3">Heme/copper-type cytochrome/quinol oxidase subunit 2</fullName>
    </submittedName>
</protein>
<dbReference type="EMBL" id="JACIDA010000002">
    <property type="protein sequence ID" value="MBB3872772.1"/>
    <property type="molecule type" value="Genomic_DNA"/>
</dbReference>
<dbReference type="InterPro" id="IPR025565">
    <property type="entry name" value="DUF4328"/>
</dbReference>
<comment type="caution">
    <text evidence="3">The sequence shown here is derived from an EMBL/GenBank/DDBJ whole genome shotgun (WGS) entry which is preliminary data.</text>
</comment>
<evidence type="ECO:0000256" key="1">
    <source>
        <dbReference type="SAM" id="Phobius"/>
    </source>
</evidence>
<name>A0A7W6F0T2_9CAUL</name>
<feature type="transmembrane region" description="Helical" evidence="1">
    <location>
        <begin position="153"/>
        <end position="171"/>
    </location>
</feature>
<feature type="transmembrane region" description="Helical" evidence="1">
    <location>
        <begin position="112"/>
        <end position="133"/>
    </location>
</feature>
<gene>
    <name evidence="3" type="ORF">GGR11_002325</name>
</gene>
<keyword evidence="1" id="KW-0472">Membrane</keyword>
<feature type="transmembrane region" description="Helical" evidence="1">
    <location>
        <begin position="20"/>
        <end position="46"/>
    </location>
</feature>
<proteinExistence type="predicted"/>
<dbReference type="Pfam" id="PF14219">
    <property type="entry name" value="DUF4328"/>
    <property type="match status" value="1"/>
</dbReference>
<dbReference type="Proteomes" id="UP000532936">
    <property type="component" value="Unassembled WGS sequence"/>
</dbReference>
<evidence type="ECO:0000259" key="2">
    <source>
        <dbReference type="Pfam" id="PF14219"/>
    </source>
</evidence>
<reference evidence="3 4" key="1">
    <citation type="submission" date="2020-08" db="EMBL/GenBank/DDBJ databases">
        <title>Genomic Encyclopedia of Type Strains, Phase IV (KMG-IV): sequencing the most valuable type-strain genomes for metagenomic binning, comparative biology and taxonomic classification.</title>
        <authorList>
            <person name="Goeker M."/>
        </authorList>
    </citation>
    <scope>NUCLEOTIDE SEQUENCE [LARGE SCALE GENOMIC DNA]</scope>
    <source>
        <strain evidence="3 4">DSM 14878</strain>
    </source>
</reference>
<sequence>MGLPTTKPRPIRKLTQALRITLAINIVASAGCALGYGLHAAIASRYDVDAYLGPYDVLDGAQAAELLLMCSGLALLLVGLVAGILALKWSYRSNANAHIFSRGIENTPKWAIGWWFIPFAALFKPFAVISEVWRGAMEPDRWKVLKDPVRLRWWWAAHLLTSFLAIAGSAMERSAVTAGQVVTTDIVSATGMVAQVISTMLYLSVIGRIEPLQTALIAQGCRRSEDTATPSWAP</sequence>
<dbReference type="PROSITE" id="PS51257">
    <property type="entry name" value="PROKAR_LIPOPROTEIN"/>
    <property type="match status" value="1"/>
</dbReference>
<evidence type="ECO:0000313" key="3">
    <source>
        <dbReference type="EMBL" id="MBB3872772.1"/>
    </source>
</evidence>
<evidence type="ECO:0000313" key="4">
    <source>
        <dbReference type="Proteomes" id="UP000532936"/>
    </source>
</evidence>